<dbReference type="PROSITE" id="PS51375">
    <property type="entry name" value="PPR"/>
    <property type="match status" value="8"/>
</dbReference>
<evidence type="ECO:0000313" key="5">
    <source>
        <dbReference type="Proteomes" id="UP000240830"/>
    </source>
</evidence>
<feature type="repeat" description="PPR" evidence="2">
    <location>
        <begin position="726"/>
        <end position="760"/>
    </location>
</feature>
<feature type="repeat" description="PPR" evidence="2">
    <location>
        <begin position="655"/>
        <end position="689"/>
    </location>
</feature>
<gene>
    <name evidence="4" type="ORF">PSACC_00852</name>
</gene>
<evidence type="ECO:0000259" key="3">
    <source>
        <dbReference type="PROSITE" id="PS51263"/>
    </source>
</evidence>
<dbReference type="AlphaFoldDB" id="A0A2H9TNJ2"/>
<proteinExistence type="inferred from homology"/>
<dbReference type="InterPro" id="IPR002885">
    <property type="entry name" value="PPR_rpt"/>
</dbReference>
<sequence>MLYASSKDSIRKKLVGVGVEVQATDASEISFDAVLEKVTRLKRTTRGGAIMQLGGCRPFLMAACRVRPVPLVYQHRYWSSERIPLKPDTAPEPRTALHTPEKVACSLALTLKDYSRDQELLRIIKECIDNRDVAKMENMLELFRKENPNRHNPLIYRAALKCYMSASRPQAAFLFFRSMVTQGYKPLVEDLETLMYNLLRHSDESNAAMLFQSFAEYGLLRRSATYNMWIGHYLREDQPEKARAMFRQMESTRIRPNQSTYLEFITYFIQRADYRAAEKIREFMKTRKVQIDIRFYNGLIDCMSRKMAMNEVESLLQEMKAANIRPDLNTYNTLIRTFANVNNHEKINMLLDEMRRNNITPTTQTFNRMLMSMSHAITPDQTKEILQQMSKMGLTFNGYTYAALIMNLLKQERYKEAVEMIYELDNKGLLLAVETYGNLLKTCCDKRIDPAVKILWQQMQKQQVPPNSYIFGILMKYYLMRRNYPRVDSLLLEMRRKWGLKPNPFIFASLMNHYVENLDFPRIRVLLDMIKDAGVEINSVMYNVVMKSFYSYSRYAQGGHIARLKGLTVTPEACDGTRNIDPKCSDPVVSFNSSEDSEPMDVSKLKSQFETMFGLPFRPTVHVYNEMMLSFFIRERFKDMFECLKEMRRSDVVPNRTTYTFMVKARVFEGDTASAHILLQEMNRLGFTPTLLHCALIFHSFCRQLLTSEAEDFLVEMSNVYHIRPNHVFYGSLIYAYTRRREYSKVFESFERMEKAGFVPDTETCNYVLISLLEINEYKEARKFFEKMLLQGIRRNNHTYTYLANGFLARRDDQSLMAILADCTAPGNSIDAFPFNQIMSYYYSQDNIDSVSKVLSTMAEYCVQFSRESIPFVQHVFMRYYKEPERIPDLVKFVKKALVDVTVDVSGILPKLQVDLRNILEDMELKEVLGQYNQFLNDLEELQMLWTRLNPDVIKRFNDQFETPPEEIYHSIPPDRIQEVRQRVSELAANVKCSARDMFGLIGREI</sequence>
<dbReference type="GO" id="GO:0003779">
    <property type="term" value="F:actin binding"/>
    <property type="evidence" value="ECO:0007669"/>
    <property type="project" value="InterPro"/>
</dbReference>
<accession>A0A2H9TNJ2</accession>
<dbReference type="InterPro" id="IPR050872">
    <property type="entry name" value="PPR_P_subfamily"/>
</dbReference>
<feature type="repeat" description="PPR" evidence="2">
    <location>
        <begin position="152"/>
        <end position="186"/>
    </location>
</feature>
<evidence type="ECO:0000313" key="4">
    <source>
        <dbReference type="EMBL" id="PJF19338.1"/>
    </source>
</evidence>
<reference evidence="4 5" key="1">
    <citation type="submission" date="2016-10" db="EMBL/GenBank/DDBJ databases">
        <title>The genome of Paramicrosporidium saccamoebae is the missing link in understanding Cryptomycota and Microsporidia evolution.</title>
        <authorList>
            <person name="Quandt C.A."/>
            <person name="Beaudet D."/>
            <person name="Corsaro D."/>
            <person name="Michel R."/>
            <person name="Corradi N."/>
            <person name="James T."/>
        </authorList>
    </citation>
    <scope>NUCLEOTIDE SEQUENCE [LARGE SCALE GENOMIC DNA]</scope>
    <source>
        <strain evidence="4 5">KSL3</strain>
    </source>
</reference>
<dbReference type="SUPFAM" id="SSF55753">
    <property type="entry name" value="Actin depolymerizing proteins"/>
    <property type="match status" value="1"/>
</dbReference>
<organism evidence="4 5">
    <name type="scientific">Paramicrosporidium saccamoebae</name>
    <dbReference type="NCBI Taxonomy" id="1246581"/>
    <lineage>
        <taxon>Eukaryota</taxon>
        <taxon>Fungi</taxon>
        <taxon>Fungi incertae sedis</taxon>
        <taxon>Cryptomycota</taxon>
        <taxon>Cryptomycota incertae sedis</taxon>
        <taxon>Paramicrosporidium</taxon>
    </lineage>
</organism>
<feature type="repeat" description="PPR" evidence="2">
    <location>
        <begin position="327"/>
        <end position="361"/>
    </location>
</feature>
<dbReference type="PANTHER" id="PTHR46128:SF329">
    <property type="entry name" value="MITOCHONDRIAL GROUP I INTRON SPLICING FACTOR DMR1"/>
    <property type="match status" value="1"/>
</dbReference>
<feature type="domain" description="ADF-H" evidence="3">
    <location>
        <begin position="1"/>
        <end position="39"/>
    </location>
</feature>
<dbReference type="Pfam" id="PF00241">
    <property type="entry name" value="Cofilin_ADF"/>
    <property type="match status" value="1"/>
</dbReference>
<feature type="repeat" description="PPR" evidence="2">
    <location>
        <begin position="222"/>
        <end position="256"/>
    </location>
</feature>
<dbReference type="Pfam" id="PF13041">
    <property type="entry name" value="PPR_2"/>
    <property type="match status" value="3"/>
</dbReference>
<protein>
    <recommendedName>
        <fullName evidence="3">ADF-H domain-containing protein</fullName>
    </recommendedName>
</protein>
<dbReference type="Pfam" id="PF13812">
    <property type="entry name" value="PPR_3"/>
    <property type="match status" value="2"/>
</dbReference>
<name>A0A2H9TNJ2_9FUNG</name>
<dbReference type="Gene3D" id="1.25.40.10">
    <property type="entry name" value="Tetratricopeptide repeat domain"/>
    <property type="match status" value="6"/>
</dbReference>
<comment type="caution">
    <text evidence="4">The sequence shown here is derived from an EMBL/GenBank/DDBJ whole genome shotgun (WGS) entry which is preliminary data.</text>
</comment>
<dbReference type="PROSITE" id="PS51263">
    <property type="entry name" value="ADF_H"/>
    <property type="match status" value="1"/>
</dbReference>
<feature type="repeat" description="PPR" evidence="2">
    <location>
        <begin position="620"/>
        <end position="654"/>
    </location>
</feature>
<dbReference type="Proteomes" id="UP000240830">
    <property type="component" value="Unassembled WGS sequence"/>
</dbReference>
<dbReference type="InterPro" id="IPR029006">
    <property type="entry name" value="ADF-H/Gelsolin-like_dom_sf"/>
</dbReference>
<feature type="repeat" description="PPR" evidence="2">
    <location>
        <begin position="761"/>
        <end position="795"/>
    </location>
</feature>
<dbReference type="Pfam" id="PF01535">
    <property type="entry name" value="PPR"/>
    <property type="match status" value="1"/>
</dbReference>
<feature type="repeat" description="PPR" evidence="2">
    <location>
        <begin position="292"/>
        <end position="326"/>
    </location>
</feature>
<dbReference type="OrthoDB" id="185373at2759"/>
<keyword evidence="5" id="KW-1185">Reference proteome</keyword>
<evidence type="ECO:0000256" key="2">
    <source>
        <dbReference type="PROSITE-ProRule" id="PRU00708"/>
    </source>
</evidence>
<comment type="similarity">
    <text evidence="1">Belongs to the PPR family. P subfamily.</text>
</comment>
<dbReference type="PANTHER" id="PTHR46128">
    <property type="entry name" value="MITOCHONDRIAL GROUP I INTRON SPLICING FACTOR CCM1"/>
    <property type="match status" value="1"/>
</dbReference>
<evidence type="ECO:0000256" key="1">
    <source>
        <dbReference type="ARBA" id="ARBA00007626"/>
    </source>
</evidence>
<dbReference type="STRING" id="1246581.A0A2H9TNJ2"/>
<dbReference type="InterPro" id="IPR011990">
    <property type="entry name" value="TPR-like_helical_dom_sf"/>
</dbReference>
<dbReference type="Gene3D" id="3.40.20.10">
    <property type="entry name" value="Severin"/>
    <property type="match status" value="1"/>
</dbReference>
<dbReference type="NCBIfam" id="TIGR00756">
    <property type="entry name" value="PPR"/>
    <property type="match status" value="5"/>
</dbReference>
<dbReference type="EMBL" id="MTSL01000065">
    <property type="protein sequence ID" value="PJF19338.1"/>
    <property type="molecule type" value="Genomic_DNA"/>
</dbReference>
<dbReference type="InterPro" id="IPR002108">
    <property type="entry name" value="ADF-H"/>
</dbReference>